<feature type="compositionally biased region" description="Pro residues" evidence="1">
    <location>
        <begin position="96"/>
        <end position="108"/>
    </location>
</feature>
<evidence type="ECO:0000313" key="3">
    <source>
        <dbReference type="Proteomes" id="UP001597168"/>
    </source>
</evidence>
<feature type="compositionally biased region" description="Acidic residues" evidence="1">
    <location>
        <begin position="75"/>
        <end position="91"/>
    </location>
</feature>
<proteinExistence type="predicted"/>
<gene>
    <name evidence="2" type="ORF">ACFQ3T_27925</name>
</gene>
<dbReference type="Proteomes" id="UP001597168">
    <property type="component" value="Unassembled WGS sequence"/>
</dbReference>
<accession>A0ABW3R262</accession>
<dbReference type="RefSeq" id="WP_380727548.1">
    <property type="nucleotide sequence ID" value="NZ_JBHTLK010000198.1"/>
</dbReference>
<evidence type="ECO:0000256" key="1">
    <source>
        <dbReference type="SAM" id="MobiDB-lite"/>
    </source>
</evidence>
<sequence length="115" mass="11970">MTFDVRVVTVPDVLPYDAREWRDALVVVLSGTLDLDGELFPEGSVLALAGLPLEVLRRHGEQPAVLVAVTRPEGDEAVGEDDAGEAGAEGDEVGRAPPPAPDRPPPTAPVGGDDP</sequence>
<evidence type="ECO:0008006" key="4">
    <source>
        <dbReference type="Google" id="ProtNLM"/>
    </source>
</evidence>
<reference evidence="3" key="1">
    <citation type="journal article" date="2019" name="Int. J. Syst. Evol. Microbiol.">
        <title>The Global Catalogue of Microorganisms (GCM) 10K type strain sequencing project: providing services to taxonomists for standard genome sequencing and annotation.</title>
        <authorList>
            <consortium name="The Broad Institute Genomics Platform"/>
            <consortium name="The Broad Institute Genome Sequencing Center for Infectious Disease"/>
            <person name="Wu L."/>
            <person name="Ma J."/>
        </authorList>
    </citation>
    <scope>NUCLEOTIDE SEQUENCE [LARGE SCALE GENOMIC DNA]</scope>
    <source>
        <strain evidence="3">CCUG 60214</strain>
    </source>
</reference>
<dbReference type="EMBL" id="JBHTLK010000198">
    <property type="protein sequence ID" value="MFD1150974.1"/>
    <property type="molecule type" value="Genomic_DNA"/>
</dbReference>
<protein>
    <recommendedName>
        <fullName evidence="4">Cupin domain-containing protein</fullName>
    </recommendedName>
</protein>
<comment type="caution">
    <text evidence="2">The sequence shown here is derived from an EMBL/GenBank/DDBJ whole genome shotgun (WGS) entry which is preliminary data.</text>
</comment>
<name>A0ABW3R262_9PSEU</name>
<feature type="region of interest" description="Disordered" evidence="1">
    <location>
        <begin position="70"/>
        <end position="115"/>
    </location>
</feature>
<keyword evidence="3" id="KW-1185">Reference proteome</keyword>
<organism evidence="2 3">
    <name type="scientific">Saccharothrix hoggarensis</name>
    <dbReference type="NCBI Taxonomy" id="913853"/>
    <lineage>
        <taxon>Bacteria</taxon>
        <taxon>Bacillati</taxon>
        <taxon>Actinomycetota</taxon>
        <taxon>Actinomycetes</taxon>
        <taxon>Pseudonocardiales</taxon>
        <taxon>Pseudonocardiaceae</taxon>
        <taxon>Saccharothrix</taxon>
    </lineage>
</organism>
<evidence type="ECO:0000313" key="2">
    <source>
        <dbReference type="EMBL" id="MFD1150974.1"/>
    </source>
</evidence>